<dbReference type="Pfam" id="PF06305">
    <property type="entry name" value="LapA_dom"/>
    <property type="match status" value="1"/>
</dbReference>
<keyword evidence="4 6" id="KW-0472">Membrane</keyword>
<evidence type="ECO:0000256" key="2">
    <source>
        <dbReference type="ARBA" id="ARBA00022692"/>
    </source>
</evidence>
<dbReference type="OrthoDB" id="7868067at2"/>
<keyword evidence="1" id="KW-1003">Cell membrane</keyword>
<organism evidence="8 9">
    <name type="scientific">Oleomonas cavernae</name>
    <dbReference type="NCBI Taxonomy" id="2320859"/>
    <lineage>
        <taxon>Bacteria</taxon>
        <taxon>Pseudomonadati</taxon>
        <taxon>Pseudomonadota</taxon>
        <taxon>Alphaproteobacteria</taxon>
        <taxon>Acetobacterales</taxon>
        <taxon>Acetobacteraceae</taxon>
        <taxon>Oleomonas</taxon>
    </lineage>
</organism>
<dbReference type="GO" id="GO:0005886">
    <property type="term" value="C:plasma membrane"/>
    <property type="evidence" value="ECO:0007669"/>
    <property type="project" value="InterPro"/>
</dbReference>
<protein>
    <submittedName>
        <fullName evidence="8">LapA family protein</fullName>
    </submittedName>
</protein>
<feature type="domain" description="Lipopolysaccharide assembly protein A" evidence="7">
    <location>
        <begin position="41"/>
        <end position="86"/>
    </location>
</feature>
<proteinExistence type="predicted"/>
<evidence type="ECO:0000313" key="9">
    <source>
        <dbReference type="Proteomes" id="UP000284605"/>
    </source>
</evidence>
<dbReference type="AlphaFoldDB" id="A0A418WSZ1"/>
<feature type="transmembrane region" description="Helical" evidence="6">
    <location>
        <begin position="46"/>
        <end position="69"/>
    </location>
</feature>
<dbReference type="InterPro" id="IPR010445">
    <property type="entry name" value="LapA_dom"/>
</dbReference>
<gene>
    <name evidence="8" type="ORF">D3874_00580</name>
</gene>
<name>A0A418WSZ1_9PROT</name>
<evidence type="ECO:0000256" key="5">
    <source>
        <dbReference type="SAM" id="MobiDB-lite"/>
    </source>
</evidence>
<evidence type="ECO:0000313" key="8">
    <source>
        <dbReference type="EMBL" id="RJF94383.1"/>
    </source>
</evidence>
<dbReference type="RefSeq" id="WP_119775338.1">
    <property type="nucleotide sequence ID" value="NZ_QYUK01000008.1"/>
</dbReference>
<comment type="caution">
    <text evidence="8">The sequence shown here is derived from an EMBL/GenBank/DDBJ whole genome shotgun (WGS) entry which is preliminary data.</text>
</comment>
<evidence type="ECO:0000256" key="6">
    <source>
        <dbReference type="SAM" id="Phobius"/>
    </source>
</evidence>
<keyword evidence="3 6" id="KW-1133">Transmembrane helix</keyword>
<feature type="region of interest" description="Disordered" evidence="5">
    <location>
        <begin position="87"/>
        <end position="118"/>
    </location>
</feature>
<dbReference type="Proteomes" id="UP000284605">
    <property type="component" value="Unassembled WGS sequence"/>
</dbReference>
<keyword evidence="9" id="KW-1185">Reference proteome</keyword>
<sequence>MKLRTLLITLPVVIVLVALALANRSPVRLSVDPFNTTAPAWAIELPLFVVLFLAIFVGILIGGGVAWVAGMRRRVVLKRDNKGLQRDLAAAQQSAPAPTAPAPTTPVPHGAANLPVPR</sequence>
<evidence type="ECO:0000256" key="3">
    <source>
        <dbReference type="ARBA" id="ARBA00022989"/>
    </source>
</evidence>
<evidence type="ECO:0000259" key="7">
    <source>
        <dbReference type="Pfam" id="PF06305"/>
    </source>
</evidence>
<keyword evidence="2 6" id="KW-0812">Transmembrane</keyword>
<dbReference type="EMBL" id="QYUK01000008">
    <property type="protein sequence ID" value="RJF94383.1"/>
    <property type="molecule type" value="Genomic_DNA"/>
</dbReference>
<accession>A0A418WSZ1</accession>
<evidence type="ECO:0000256" key="1">
    <source>
        <dbReference type="ARBA" id="ARBA00022475"/>
    </source>
</evidence>
<reference evidence="8 9" key="1">
    <citation type="submission" date="2018-09" db="EMBL/GenBank/DDBJ databases">
        <authorList>
            <person name="Zhu H."/>
        </authorList>
    </citation>
    <scope>NUCLEOTIDE SEQUENCE [LARGE SCALE GENOMIC DNA]</scope>
    <source>
        <strain evidence="8 9">K1W22B-8</strain>
    </source>
</reference>
<evidence type="ECO:0000256" key="4">
    <source>
        <dbReference type="ARBA" id="ARBA00023136"/>
    </source>
</evidence>